<feature type="transmembrane region" description="Helical" evidence="8">
    <location>
        <begin position="419"/>
        <end position="437"/>
    </location>
</feature>
<feature type="transmembrane region" description="Helical" evidence="8">
    <location>
        <begin position="640"/>
        <end position="662"/>
    </location>
</feature>
<evidence type="ECO:0000313" key="10">
    <source>
        <dbReference type="EMBL" id="CAF1360469.1"/>
    </source>
</evidence>
<feature type="transmembrane region" description="Helical" evidence="8">
    <location>
        <begin position="141"/>
        <end position="162"/>
    </location>
</feature>
<organism evidence="9 12">
    <name type="scientific">Adineta steineri</name>
    <dbReference type="NCBI Taxonomy" id="433720"/>
    <lineage>
        <taxon>Eukaryota</taxon>
        <taxon>Metazoa</taxon>
        <taxon>Spiralia</taxon>
        <taxon>Gnathifera</taxon>
        <taxon>Rotifera</taxon>
        <taxon>Eurotatoria</taxon>
        <taxon>Bdelloidea</taxon>
        <taxon>Adinetida</taxon>
        <taxon>Adinetidae</taxon>
        <taxon>Adineta</taxon>
    </lineage>
</organism>
<dbReference type="AlphaFoldDB" id="A0A813VLA7"/>
<evidence type="ECO:0000256" key="7">
    <source>
        <dbReference type="ARBA" id="ARBA00023136"/>
    </source>
</evidence>
<comment type="subcellular location">
    <subcellularLocation>
        <location evidence="1">Membrane</location>
        <topology evidence="1">Multi-pass membrane protein</topology>
    </subcellularLocation>
</comment>
<dbReference type="PANTHER" id="PTHR22601">
    <property type="entry name" value="ISP4 LIKE PROTEIN"/>
    <property type="match status" value="1"/>
</dbReference>
<dbReference type="EMBL" id="CAJNOM010000326">
    <property type="protein sequence ID" value="CAF1360469.1"/>
    <property type="molecule type" value="Genomic_DNA"/>
</dbReference>
<accession>A0A813VLA7</accession>
<reference evidence="9" key="1">
    <citation type="submission" date="2021-02" db="EMBL/GenBank/DDBJ databases">
        <authorList>
            <person name="Nowell W R."/>
        </authorList>
    </citation>
    <scope>NUCLEOTIDE SEQUENCE</scope>
</reference>
<evidence type="ECO:0000313" key="12">
    <source>
        <dbReference type="Proteomes" id="UP000663877"/>
    </source>
</evidence>
<comment type="caution">
    <text evidence="9">The sequence shown here is derived from an EMBL/GenBank/DDBJ whole genome shotgun (WGS) entry which is preliminary data.</text>
</comment>
<dbReference type="InterPro" id="IPR004813">
    <property type="entry name" value="OPT"/>
</dbReference>
<gene>
    <name evidence="9" type="ORF">BJG266_LOCUS7521</name>
    <name evidence="10" type="ORF">QVE165_LOCUS34516</name>
</gene>
<dbReference type="GO" id="GO:0015031">
    <property type="term" value="P:protein transport"/>
    <property type="evidence" value="ECO:0007669"/>
    <property type="project" value="UniProtKB-KW"/>
</dbReference>
<feature type="transmembrane region" description="Helical" evidence="8">
    <location>
        <begin position="44"/>
        <end position="62"/>
    </location>
</feature>
<evidence type="ECO:0000256" key="8">
    <source>
        <dbReference type="SAM" id="Phobius"/>
    </source>
</evidence>
<dbReference type="Pfam" id="PF03169">
    <property type="entry name" value="OPT"/>
    <property type="match status" value="1"/>
</dbReference>
<feature type="transmembrane region" description="Helical" evidence="8">
    <location>
        <begin position="595"/>
        <end position="628"/>
    </location>
</feature>
<dbReference type="GO" id="GO:0035673">
    <property type="term" value="F:oligopeptide transmembrane transporter activity"/>
    <property type="evidence" value="ECO:0007669"/>
    <property type="project" value="InterPro"/>
</dbReference>
<protein>
    <submittedName>
        <fullName evidence="9">Uncharacterized protein</fullName>
    </submittedName>
</protein>
<feature type="transmembrane region" description="Helical" evidence="8">
    <location>
        <begin position="107"/>
        <end position="129"/>
    </location>
</feature>
<feature type="transmembrane region" description="Helical" evidence="8">
    <location>
        <begin position="469"/>
        <end position="488"/>
    </location>
</feature>
<dbReference type="Proteomes" id="UP000663877">
    <property type="component" value="Unassembled WGS sequence"/>
</dbReference>
<dbReference type="OrthoDB" id="9978509at2759"/>
<sequence>MEPFDKSEKKDGETCYAYVDAEMAQFEEVAGTCSNKDNIDEACCTVRSVTIGLLYVVGMSYLHQWGNFQIAAPFISSVLVIVSSYPMGHLWTYIVPRAKPFTMKEHGFILVMANVAYMFNSVFIYATLTTLKVLEREKVNFAYYFFFMLSIQFLGFGLAGILRRFLVWPSEVIWPQNLPLIAVLRTLHDRQTSVTEASFGDVKRSLMQKILTNRLLFFVVITLISFTYEWLPLYIMPILAYFSWMCWISPSNVPLAQLTAVRGLAIGGGGLTLDWYMVTRYLGSPLILPGWALINIAFGFVLIIWLITPIIYGTNMRSFTTLPIGGVVSTDFTALSIVTAFASFASITAVFVHLLLFHSKDVWLQLTTKSLGNMGNDMHARMISLYKTVPDWCYLELFGLALIVACVTCDNAGWLPWYYVLLALFVGALFALPFGLVSSITGQLLHNLSVYYICLLIGQSLSLQSNAKHIYTFIALGYVVFVQTLVLIQDMKFAHYVKIGPRPLFAAQCLAGLVCSTVSIGIRYMYTTGGSSASTWSIFNNTKLGWTLLNDYVGFFTGTNLSNRGLFWAFYVGAFLPIPGWILSKFPRFYWLKKLHWPLILVTVGWMPSIVPAGALFTWLLISLTIYFTFGKYSYRQRHVYLVSAGLDLGLNITLIIITTAFNNKQIYFPQWWGNRNSSVYDSCQKAVQTW</sequence>
<proteinExistence type="predicted"/>
<feature type="transmembrane region" description="Helical" evidence="8">
    <location>
        <begin position="215"/>
        <end position="235"/>
    </location>
</feature>
<dbReference type="GO" id="GO:0016020">
    <property type="term" value="C:membrane"/>
    <property type="evidence" value="ECO:0007669"/>
    <property type="project" value="UniProtKB-SubCell"/>
</dbReference>
<evidence type="ECO:0000313" key="9">
    <source>
        <dbReference type="EMBL" id="CAF0845008.1"/>
    </source>
</evidence>
<dbReference type="NCBIfam" id="TIGR00728">
    <property type="entry name" value="OPT_sfam"/>
    <property type="match status" value="1"/>
</dbReference>
<dbReference type="InterPro" id="IPR004648">
    <property type="entry name" value="Oligpept_transpt"/>
</dbReference>
<dbReference type="Proteomes" id="UP000663832">
    <property type="component" value="Unassembled WGS sequence"/>
</dbReference>
<keyword evidence="7 8" id="KW-0472">Membrane</keyword>
<keyword evidence="2" id="KW-0813">Transport</keyword>
<dbReference type="EMBL" id="CAJNOI010000023">
    <property type="protein sequence ID" value="CAF0845008.1"/>
    <property type="molecule type" value="Genomic_DNA"/>
</dbReference>
<feature type="transmembrane region" description="Helical" evidence="8">
    <location>
        <begin position="392"/>
        <end position="413"/>
    </location>
</feature>
<keyword evidence="4" id="KW-0571">Peptide transport</keyword>
<evidence type="ECO:0000256" key="3">
    <source>
        <dbReference type="ARBA" id="ARBA00022692"/>
    </source>
</evidence>
<evidence type="ECO:0000256" key="6">
    <source>
        <dbReference type="ARBA" id="ARBA00022989"/>
    </source>
</evidence>
<keyword evidence="5" id="KW-0653">Protein transport</keyword>
<feature type="transmembrane region" description="Helical" evidence="8">
    <location>
        <begin position="565"/>
        <end position="583"/>
    </location>
</feature>
<keyword evidence="11" id="KW-1185">Reference proteome</keyword>
<evidence type="ECO:0000256" key="5">
    <source>
        <dbReference type="ARBA" id="ARBA00022927"/>
    </source>
</evidence>
<feature type="transmembrane region" description="Helical" evidence="8">
    <location>
        <begin position="504"/>
        <end position="526"/>
    </location>
</feature>
<evidence type="ECO:0000256" key="4">
    <source>
        <dbReference type="ARBA" id="ARBA00022856"/>
    </source>
</evidence>
<name>A0A813VLA7_9BILA</name>
<feature type="transmembrane region" description="Helical" evidence="8">
    <location>
        <begin position="290"/>
        <end position="312"/>
    </location>
</feature>
<evidence type="ECO:0000256" key="1">
    <source>
        <dbReference type="ARBA" id="ARBA00004141"/>
    </source>
</evidence>
<evidence type="ECO:0000256" key="2">
    <source>
        <dbReference type="ARBA" id="ARBA00022448"/>
    </source>
</evidence>
<feature type="transmembrane region" description="Helical" evidence="8">
    <location>
        <begin position="74"/>
        <end position="95"/>
    </location>
</feature>
<feature type="transmembrane region" description="Helical" evidence="8">
    <location>
        <begin position="332"/>
        <end position="357"/>
    </location>
</feature>
<keyword evidence="3 8" id="KW-0812">Transmembrane</keyword>
<evidence type="ECO:0000313" key="11">
    <source>
        <dbReference type="Proteomes" id="UP000663832"/>
    </source>
</evidence>
<keyword evidence="6 8" id="KW-1133">Transmembrane helix</keyword>
<feature type="transmembrane region" description="Helical" evidence="8">
    <location>
        <begin position="444"/>
        <end position="463"/>
    </location>
</feature>